<dbReference type="Gene3D" id="3.30.460.10">
    <property type="entry name" value="Beta Polymerase, domain 2"/>
    <property type="match status" value="1"/>
</dbReference>
<protein>
    <submittedName>
        <fullName evidence="1">Nucleotidyltransferase domain-containing protein</fullName>
    </submittedName>
</protein>
<proteinExistence type="predicted"/>
<evidence type="ECO:0000313" key="1">
    <source>
        <dbReference type="EMBL" id="AWX74333.1"/>
    </source>
</evidence>
<evidence type="ECO:0000313" key="2">
    <source>
        <dbReference type="Proteomes" id="UP000250069"/>
    </source>
</evidence>
<gene>
    <name evidence="1" type="ORF">BVDSYZ_20880</name>
</gene>
<dbReference type="Proteomes" id="UP000250069">
    <property type="component" value="Chromosome"/>
</dbReference>
<accession>A0ABC8DFC5</accession>
<sequence>MAFNTKDFVIQKILHHIELFESFKNVYLFGSILNENRSPNDIDLLLVYKDFSNQLLIDLDKIVTFFDQSYELSFDLTVLSEHEEEESGFIIRLTSNYLRLK</sequence>
<dbReference type="EMBL" id="CP030150">
    <property type="protein sequence ID" value="AWX74333.1"/>
    <property type="molecule type" value="Genomic_DNA"/>
</dbReference>
<name>A0ABC8DFC5_BACVE</name>
<dbReference type="AlphaFoldDB" id="A0ABC8DFC5"/>
<organism evidence="1 2">
    <name type="scientific">Bacillus velezensis</name>
    <dbReference type="NCBI Taxonomy" id="492670"/>
    <lineage>
        <taxon>Bacteria</taxon>
        <taxon>Bacillati</taxon>
        <taxon>Bacillota</taxon>
        <taxon>Bacilli</taxon>
        <taxon>Bacillales</taxon>
        <taxon>Bacillaceae</taxon>
        <taxon>Bacillus</taxon>
        <taxon>Bacillus amyloliquefaciens group</taxon>
    </lineage>
</organism>
<dbReference type="SUPFAM" id="SSF81301">
    <property type="entry name" value="Nucleotidyltransferase"/>
    <property type="match status" value="1"/>
</dbReference>
<reference evidence="1 2" key="1">
    <citation type="submission" date="2018-06" db="EMBL/GenBank/DDBJ databases">
        <title>Complete Genome Sequence of Bacillus velezensis DSYZ, a Plant Growth-Promoting Rhizobacterium with Antifungal Activity.</title>
        <authorList>
            <person name="Du B."/>
            <person name="Ding Y."/>
            <person name="Liu K."/>
            <person name="Yao L."/>
            <person name="Wang C."/>
            <person name="Li H."/>
            <person name="Liu H."/>
        </authorList>
    </citation>
    <scope>NUCLEOTIDE SEQUENCE [LARGE SCALE GENOMIC DNA]</scope>
    <source>
        <strain evidence="1 2">DSYZ</strain>
    </source>
</reference>
<dbReference type="InterPro" id="IPR043519">
    <property type="entry name" value="NT_sf"/>
</dbReference>